<dbReference type="PANTHER" id="PTHR13437">
    <property type="entry name" value="NUCLEOPORIN P58/P45 NUCLEOPORIN-LIKE PROTEIN 1"/>
    <property type="match status" value="1"/>
</dbReference>
<dbReference type="GO" id="GO:0015031">
    <property type="term" value="P:protein transport"/>
    <property type="evidence" value="ECO:0007669"/>
    <property type="project" value="UniProtKB-KW"/>
</dbReference>
<dbReference type="GO" id="GO:0017056">
    <property type="term" value="F:structural constituent of nuclear pore"/>
    <property type="evidence" value="ECO:0007669"/>
    <property type="project" value="InterPro"/>
</dbReference>
<comment type="subcellular location">
    <subcellularLocation>
        <location evidence="1">Nucleus</location>
        <location evidence="1">Nuclear pore complex</location>
    </subcellularLocation>
</comment>
<keyword evidence="3" id="KW-0509">mRNA transport</keyword>
<evidence type="ECO:0000256" key="1">
    <source>
        <dbReference type="ARBA" id="ARBA00004567"/>
    </source>
</evidence>
<dbReference type="AlphaFoldDB" id="A0AA85JS13"/>
<keyword evidence="6" id="KW-0906">Nuclear pore complex</keyword>
<dbReference type="Proteomes" id="UP000050795">
    <property type="component" value="Unassembled WGS sequence"/>
</dbReference>
<evidence type="ECO:0000256" key="7">
    <source>
        <dbReference type="ARBA" id="ARBA00023242"/>
    </source>
</evidence>
<proteinExistence type="predicted"/>
<name>A0AA85JS13_TRIRE</name>
<keyword evidence="4" id="KW-0653">Protein transport</keyword>
<keyword evidence="2" id="KW-0813">Transport</keyword>
<keyword evidence="5" id="KW-0811">Translocation</keyword>
<keyword evidence="7" id="KW-0539">Nucleus</keyword>
<evidence type="ECO:0000256" key="3">
    <source>
        <dbReference type="ARBA" id="ARBA00022816"/>
    </source>
</evidence>
<evidence type="ECO:0000313" key="8">
    <source>
        <dbReference type="Proteomes" id="UP000050795"/>
    </source>
</evidence>
<reference evidence="8" key="1">
    <citation type="submission" date="2022-06" db="EMBL/GenBank/DDBJ databases">
        <authorList>
            <person name="Berger JAMES D."/>
            <person name="Berger JAMES D."/>
        </authorList>
    </citation>
    <scope>NUCLEOTIDE SEQUENCE [LARGE SCALE GENOMIC DNA]</scope>
</reference>
<sequence length="371" mass="40072">MNRGLSDPNAKNHIQAKDSVLCNEISTSLSEFKKYLAEQKKHREELSALSYDHLINLRDELKSLHQLVSSSISGLRHTATAISRLKTDVLKEEKNAEIAHKTSDHGLSGKGDSSEISSYFMKKISDFDTRIRLYKKELEVFEENVYSQQLNPLTPRDLLNVLQRMDHDFIGLAAQLYTVYENMKTLKADYLKQYRIHYGSARNPFGDNDDDLYFKSEGEVDNLFGTSVTKGKKGSSFVTPYGPSPFPTSDISVTSNSTIGGTEKTTVVPSTSVISSSNPQLGQQFGASTLSSQPASSFLGQSGALSTATSNANVASSTGLVKPTFGFSSTTTSLPLFGQTSGIGSLGGSGLTNTIAGGSIGDSLFGKRLAS</sequence>
<accession>A0AA85JS13</accession>
<dbReference type="InterPro" id="IPR024882">
    <property type="entry name" value="NUP58/p45/49"/>
</dbReference>
<dbReference type="GO" id="GO:0008139">
    <property type="term" value="F:nuclear localization sequence binding"/>
    <property type="evidence" value="ECO:0007669"/>
    <property type="project" value="InterPro"/>
</dbReference>
<evidence type="ECO:0008006" key="10">
    <source>
        <dbReference type="Google" id="ProtNLM"/>
    </source>
</evidence>
<reference evidence="9" key="2">
    <citation type="submission" date="2023-11" db="UniProtKB">
        <authorList>
            <consortium name="WormBaseParasite"/>
        </authorList>
    </citation>
    <scope>IDENTIFICATION</scope>
</reference>
<dbReference type="Gene3D" id="6.10.140.1350">
    <property type="match status" value="1"/>
</dbReference>
<evidence type="ECO:0000256" key="2">
    <source>
        <dbReference type="ARBA" id="ARBA00022448"/>
    </source>
</evidence>
<evidence type="ECO:0000256" key="4">
    <source>
        <dbReference type="ARBA" id="ARBA00022927"/>
    </source>
</evidence>
<dbReference type="GO" id="GO:0051028">
    <property type="term" value="P:mRNA transport"/>
    <property type="evidence" value="ECO:0007669"/>
    <property type="project" value="UniProtKB-KW"/>
</dbReference>
<dbReference type="PANTHER" id="PTHR13437:SF2">
    <property type="entry name" value="NUCLEOPORIN P58_P45"/>
    <property type="match status" value="1"/>
</dbReference>
<protein>
    <recommendedName>
        <fullName evidence="10">Nucleoporin p58/p45</fullName>
    </recommendedName>
</protein>
<keyword evidence="8" id="KW-1185">Reference proteome</keyword>
<evidence type="ECO:0000256" key="5">
    <source>
        <dbReference type="ARBA" id="ARBA00023010"/>
    </source>
</evidence>
<dbReference type="GO" id="GO:0005643">
    <property type="term" value="C:nuclear pore"/>
    <property type="evidence" value="ECO:0007669"/>
    <property type="project" value="UniProtKB-SubCell"/>
</dbReference>
<dbReference type="Pfam" id="PF15967">
    <property type="entry name" value="Nucleoporin_FG2"/>
    <property type="match status" value="1"/>
</dbReference>
<dbReference type="WBParaSite" id="TREG1_39280.1">
    <property type="protein sequence ID" value="TREG1_39280.1"/>
    <property type="gene ID" value="TREG1_39280"/>
</dbReference>
<organism evidence="8 9">
    <name type="scientific">Trichobilharzia regenti</name>
    <name type="common">Nasal bird schistosome</name>
    <dbReference type="NCBI Taxonomy" id="157069"/>
    <lineage>
        <taxon>Eukaryota</taxon>
        <taxon>Metazoa</taxon>
        <taxon>Spiralia</taxon>
        <taxon>Lophotrochozoa</taxon>
        <taxon>Platyhelminthes</taxon>
        <taxon>Trematoda</taxon>
        <taxon>Digenea</taxon>
        <taxon>Strigeidida</taxon>
        <taxon>Schistosomatoidea</taxon>
        <taxon>Schistosomatidae</taxon>
        <taxon>Trichobilharzia</taxon>
    </lineage>
</organism>
<evidence type="ECO:0000313" key="9">
    <source>
        <dbReference type="WBParaSite" id="TREG1_39280.1"/>
    </source>
</evidence>
<evidence type="ECO:0000256" key="6">
    <source>
        <dbReference type="ARBA" id="ARBA00023132"/>
    </source>
</evidence>